<dbReference type="SUPFAM" id="SSF53686">
    <property type="entry name" value="Tryptophan synthase beta subunit-like PLP-dependent enzymes"/>
    <property type="match status" value="1"/>
</dbReference>
<dbReference type="AlphaFoldDB" id="A0A2G9TSR7"/>
<sequence length="71" mass="8470">MEQEELRWRRDAISKLWAERLAMGYTPLLKYSPPGFPNVDIYIKDESKSKTESLKHRFAWNLIMWALVEGK</sequence>
<proteinExistence type="predicted"/>
<name>A0A2G9TSR7_TELCI</name>
<evidence type="ECO:0000313" key="1">
    <source>
        <dbReference type="EMBL" id="PIO61056.1"/>
    </source>
</evidence>
<evidence type="ECO:0000313" key="2">
    <source>
        <dbReference type="Proteomes" id="UP000230423"/>
    </source>
</evidence>
<organism evidence="1 2">
    <name type="scientific">Teladorsagia circumcincta</name>
    <name type="common">Brown stomach worm</name>
    <name type="synonym">Ostertagia circumcincta</name>
    <dbReference type="NCBI Taxonomy" id="45464"/>
    <lineage>
        <taxon>Eukaryota</taxon>
        <taxon>Metazoa</taxon>
        <taxon>Ecdysozoa</taxon>
        <taxon>Nematoda</taxon>
        <taxon>Chromadorea</taxon>
        <taxon>Rhabditida</taxon>
        <taxon>Rhabditina</taxon>
        <taxon>Rhabditomorpha</taxon>
        <taxon>Strongyloidea</taxon>
        <taxon>Trichostrongylidae</taxon>
        <taxon>Teladorsagia</taxon>
    </lineage>
</organism>
<dbReference type="InterPro" id="IPR036052">
    <property type="entry name" value="TrpB-like_PALP_sf"/>
</dbReference>
<dbReference type="OrthoDB" id="5856158at2759"/>
<dbReference type="Proteomes" id="UP000230423">
    <property type="component" value="Unassembled WGS sequence"/>
</dbReference>
<dbReference type="EMBL" id="KZ354297">
    <property type="protein sequence ID" value="PIO61056.1"/>
    <property type="molecule type" value="Genomic_DNA"/>
</dbReference>
<keyword evidence="2" id="KW-1185">Reference proteome</keyword>
<accession>A0A2G9TSR7</accession>
<reference evidence="1 2" key="1">
    <citation type="submission" date="2015-09" db="EMBL/GenBank/DDBJ databases">
        <title>Draft genome of the parasitic nematode Teladorsagia circumcincta isolate WARC Sus (inbred).</title>
        <authorList>
            <person name="Mitreva M."/>
        </authorList>
    </citation>
    <scope>NUCLEOTIDE SEQUENCE [LARGE SCALE GENOMIC DNA]</scope>
    <source>
        <strain evidence="1 2">S</strain>
    </source>
</reference>
<gene>
    <name evidence="1" type="ORF">TELCIR_17434</name>
</gene>
<protein>
    <submittedName>
        <fullName evidence="1">Uncharacterized protein</fullName>
    </submittedName>
</protein>
<feature type="non-terminal residue" evidence="1">
    <location>
        <position position="71"/>
    </location>
</feature>